<evidence type="ECO:0000256" key="2">
    <source>
        <dbReference type="ARBA" id="ARBA00022448"/>
    </source>
</evidence>
<keyword evidence="2" id="KW-0813">Transport</keyword>
<evidence type="ECO:0000256" key="7">
    <source>
        <dbReference type="ARBA" id="ARBA00023136"/>
    </source>
</evidence>
<keyword evidence="6" id="KW-0406">Ion transport</keyword>
<dbReference type="GO" id="GO:0005737">
    <property type="term" value="C:cytoplasm"/>
    <property type="evidence" value="ECO:0007669"/>
    <property type="project" value="UniProtKB-ARBA"/>
</dbReference>
<gene>
    <name evidence="11" type="ORF">PGLA2088_LOCUS36088</name>
</gene>
<evidence type="ECO:0000256" key="3">
    <source>
        <dbReference type="ARBA" id="ARBA00022692"/>
    </source>
</evidence>
<dbReference type="CDD" id="cd00051">
    <property type="entry name" value="EFh"/>
    <property type="match status" value="1"/>
</dbReference>
<feature type="domain" description="EF-hand" evidence="10">
    <location>
        <begin position="354"/>
        <end position="389"/>
    </location>
</feature>
<proteinExistence type="predicted"/>
<dbReference type="GO" id="GO:0005509">
    <property type="term" value="F:calcium ion binding"/>
    <property type="evidence" value="ECO:0007669"/>
    <property type="project" value="InterPro"/>
</dbReference>
<name>A0A813KW13_POLGL</name>
<keyword evidence="3 9" id="KW-0812">Transmembrane</keyword>
<dbReference type="InterPro" id="IPR011992">
    <property type="entry name" value="EF-hand-dom_pair"/>
</dbReference>
<dbReference type="GO" id="GO:0022841">
    <property type="term" value="F:potassium ion leak channel activity"/>
    <property type="evidence" value="ECO:0007669"/>
    <property type="project" value="TreeGrafter"/>
</dbReference>
<dbReference type="PROSITE" id="PS50222">
    <property type="entry name" value="EF_HAND_2"/>
    <property type="match status" value="1"/>
</dbReference>
<dbReference type="GO" id="GO:0030322">
    <property type="term" value="P:stabilization of membrane potential"/>
    <property type="evidence" value="ECO:0007669"/>
    <property type="project" value="TreeGrafter"/>
</dbReference>
<organism evidence="11 12">
    <name type="scientific">Polarella glacialis</name>
    <name type="common">Dinoflagellate</name>
    <dbReference type="NCBI Taxonomy" id="89957"/>
    <lineage>
        <taxon>Eukaryota</taxon>
        <taxon>Sar</taxon>
        <taxon>Alveolata</taxon>
        <taxon>Dinophyceae</taxon>
        <taxon>Suessiales</taxon>
        <taxon>Suessiaceae</taxon>
        <taxon>Polarella</taxon>
    </lineage>
</organism>
<feature type="transmembrane region" description="Helical" evidence="9">
    <location>
        <begin position="320"/>
        <end position="340"/>
    </location>
</feature>
<dbReference type="Gene3D" id="1.10.287.70">
    <property type="match status" value="2"/>
</dbReference>
<dbReference type="Pfam" id="PF07885">
    <property type="entry name" value="Ion_trans_2"/>
    <property type="match status" value="2"/>
</dbReference>
<evidence type="ECO:0000256" key="8">
    <source>
        <dbReference type="ARBA" id="ARBA00023303"/>
    </source>
</evidence>
<keyword evidence="5 9" id="KW-1133">Transmembrane helix</keyword>
<dbReference type="InterPro" id="IPR018247">
    <property type="entry name" value="EF_Hand_1_Ca_BS"/>
</dbReference>
<dbReference type="EMBL" id="CAJNNW010032026">
    <property type="protein sequence ID" value="CAE8710709.1"/>
    <property type="molecule type" value="Genomic_DNA"/>
</dbReference>
<comment type="caution">
    <text evidence="11">The sequence shown here is derived from an EMBL/GenBank/DDBJ whole genome shotgun (WGS) entry which is preliminary data.</text>
</comment>
<evidence type="ECO:0000313" key="11">
    <source>
        <dbReference type="EMBL" id="CAE8710709.1"/>
    </source>
</evidence>
<dbReference type="Gene3D" id="1.10.238.10">
    <property type="entry name" value="EF-hand"/>
    <property type="match status" value="1"/>
</dbReference>
<dbReference type="InterPro" id="IPR003280">
    <property type="entry name" value="2pore_dom_K_chnl"/>
</dbReference>
<evidence type="ECO:0000313" key="12">
    <source>
        <dbReference type="Proteomes" id="UP000626109"/>
    </source>
</evidence>
<dbReference type="PROSITE" id="PS00018">
    <property type="entry name" value="EF_HAND_1"/>
    <property type="match status" value="1"/>
</dbReference>
<evidence type="ECO:0000256" key="1">
    <source>
        <dbReference type="ARBA" id="ARBA00004141"/>
    </source>
</evidence>
<evidence type="ECO:0000256" key="5">
    <source>
        <dbReference type="ARBA" id="ARBA00022989"/>
    </source>
</evidence>
<dbReference type="Proteomes" id="UP000626109">
    <property type="component" value="Unassembled WGS sequence"/>
</dbReference>
<keyword evidence="4" id="KW-0106">Calcium</keyword>
<dbReference type="InterPro" id="IPR013099">
    <property type="entry name" value="K_chnl_dom"/>
</dbReference>
<evidence type="ECO:0000259" key="10">
    <source>
        <dbReference type="PROSITE" id="PS50222"/>
    </source>
</evidence>
<dbReference type="PANTHER" id="PTHR11003:SF291">
    <property type="entry name" value="IP11374P"/>
    <property type="match status" value="1"/>
</dbReference>
<dbReference type="GO" id="GO:0005886">
    <property type="term" value="C:plasma membrane"/>
    <property type="evidence" value="ECO:0007669"/>
    <property type="project" value="TreeGrafter"/>
</dbReference>
<keyword evidence="7 9" id="KW-0472">Membrane</keyword>
<feature type="transmembrane region" description="Helical" evidence="9">
    <location>
        <begin position="115"/>
        <end position="134"/>
    </location>
</feature>
<feature type="transmembrane region" description="Helical" evidence="9">
    <location>
        <begin position="291"/>
        <end position="308"/>
    </location>
</feature>
<dbReference type="AlphaFoldDB" id="A0A813KW13"/>
<dbReference type="PRINTS" id="PR01333">
    <property type="entry name" value="2POREKCHANEL"/>
</dbReference>
<keyword evidence="8" id="KW-0407">Ion channel</keyword>
<comment type="subcellular location">
    <subcellularLocation>
        <location evidence="1">Membrane</location>
        <topology evidence="1">Multi-pass membrane protein</topology>
    </subcellularLocation>
</comment>
<accession>A0A813KW13</accession>
<evidence type="ECO:0000256" key="9">
    <source>
        <dbReference type="SAM" id="Phobius"/>
    </source>
</evidence>
<dbReference type="SUPFAM" id="SSF47473">
    <property type="entry name" value="EF-hand"/>
    <property type="match status" value="1"/>
</dbReference>
<dbReference type="GO" id="GO:0015271">
    <property type="term" value="F:outward rectifier potassium channel activity"/>
    <property type="evidence" value="ECO:0007669"/>
    <property type="project" value="TreeGrafter"/>
</dbReference>
<evidence type="ECO:0000256" key="4">
    <source>
        <dbReference type="ARBA" id="ARBA00022837"/>
    </source>
</evidence>
<dbReference type="SUPFAM" id="SSF81324">
    <property type="entry name" value="Voltage-gated potassium channels"/>
    <property type="match status" value="2"/>
</dbReference>
<reference evidence="11" key="1">
    <citation type="submission" date="2021-02" db="EMBL/GenBank/DDBJ databases">
        <authorList>
            <person name="Dougan E. K."/>
            <person name="Rhodes N."/>
            <person name="Thang M."/>
            <person name="Chan C."/>
        </authorList>
    </citation>
    <scope>NUCLEOTIDE SEQUENCE</scope>
</reference>
<sequence length="436" mass="48004">MPALIEFVLPHVEPTASDHMTDNSGKEEGYPVFWNTNEAGNPPVPWNTSKFVNVPGDPPSLEAEVSRVRTGLSAASAASKRSTWSERLAEEVDEAVGGIKPACAFTLQLVREHPCLVLVCFAMVGIGVTVGMVIEKWEFLTSLYVLVQITTTIGYGDVLVSSEWMRMFMALYVLLSLVIVANCLNIIMKSIIEQHIINFSARITRMKVESGKLNRTRRKEQQLSRLGCGCGHEVLASSVLLIGSILAGTLFYRFAEECTCSYGVTRTSYGKMGCNDETASTCKASGGFQHTWVSAFYMSVITVTTVGFGDYTPKSRAGRIFGIVWMATGVTATAFFISAVSKQIARRPQKQVEGAEAINAEIFKEIDKNGDGHLTKAEYTRYILLRHGFLPRKVLRDIDDKYDSMDIFGSGKVTLEMIQQAAARNSEMFAQKAATF</sequence>
<evidence type="ECO:0000256" key="6">
    <source>
        <dbReference type="ARBA" id="ARBA00023065"/>
    </source>
</evidence>
<dbReference type="PANTHER" id="PTHR11003">
    <property type="entry name" value="POTASSIUM CHANNEL, SUBFAMILY K"/>
    <property type="match status" value="1"/>
</dbReference>
<protein>
    <recommendedName>
        <fullName evidence="10">EF-hand domain-containing protein</fullName>
    </recommendedName>
</protein>
<dbReference type="InterPro" id="IPR002048">
    <property type="entry name" value="EF_hand_dom"/>
</dbReference>
<feature type="transmembrane region" description="Helical" evidence="9">
    <location>
        <begin position="167"/>
        <end position="187"/>
    </location>
</feature>